<keyword evidence="5" id="KW-1185">Reference proteome</keyword>
<evidence type="ECO:0000256" key="2">
    <source>
        <dbReference type="ARBA" id="ARBA00023315"/>
    </source>
</evidence>
<dbReference type="Proteomes" id="UP000598032">
    <property type="component" value="Unassembled WGS sequence"/>
</dbReference>
<accession>A0ABM8P8R8</accession>
<dbReference type="Gene3D" id="3.40.630.30">
    <property type="match status" value="1"/>
</dbReference>
<dbReference type="PANTHER" id="PTHR43877">
    <property type="entry name" value="AMINOALKYLPHOSPHONATE N-ACETYLTRANSFERASE-RELATED-RELATED"/>
    <property type="match status" value="1"/>
</dbReference>
<dbReference type="InterPro" id="IPR050832">
    <property type="entry name" value="Bact_Acetyltransf"/>
</dbReference>
<dbReference type="EMBL" id="CAJHCP010000024">
    <property type="protein sequence ID" value="CAD6559346.1"/>
    <property type="molecule type" value="Genomic_DNA"/>
</dbReference>
<dbReference type="CDD" id="cd04301">
    <property type="entry name" value="NAT_SF"/>
    <property type="match status" value="1"/>
</dbReference>
<evidence type="ECO:0000313" key="4">
    <source>
        <dbReference type="EMBL" id="CAD6559346.1"/>
    </source>
</evidence>
<sequence>MQHAAQKKGVAVSYRRGPLAGIVVRRFDPTRDSFDEMTALLHRAFARLGTMGLNCTCVDQPLSVTQTRASLGDCFVAVCNGSLIGTITLHTHERASSCEIYNHPYVASVHQFGVDPAWQNRGVGRLLLAFADHWAATRGYAEIALDTPQPATHLLAFYRAQGFRIVDFVRFNGKHYDSAILSRPAIASRTLAAWTHRLALPVRHEVRAA</sequence>
<dbReference type="InterPro" id="IPR000182">
    <property type="entry name" value="GNAT_dom"/>
</dbReference>
<feature type="domain" description="N-acetyltransferase" evidence="3">
    <location>
        <begin position="22"/>
        <end position="186"/>
    </location>
</feature>
<protein>
    <recommendedName>
        <fullName evidence="3">N-acetyltransferase domain-containing protein</fullName>
    </recommendedName>
</protein>
<keyword evidence="1" id="KW-0808">Transferase</keyword>
<evidence type="ECO:0000259" key="3">
    <source>
        <dbReference type="PROSITE" id="PS51186"/>
    </source>
</evidence>
<evidence type="ECO:0000256" key="1">
    <source>
        <dbReference type="ARBA" id="ARBA00022679"/>
    </source>
</evidence>
<keyword evidence="2" id="KW-0012">Acyltransferase</keyword>
<name>A0ABM8P8R8_9BURK</name>
<evidence type="ECO:0000313" key="5">
    <source>
        <dbReference type="Proteomes" id="UP000598032"/>
    </source>
</evidence>
<dbReference type="PROSITE" id="PS51186">
    <property type="entry name" value="GNAT"/>
    <property type="match status" value="1"/>
</dbReference>
<reference evidence="4 5" key="1">
    <citation type="submission" date="2020-10" db="EMBL/GenBank/DDBJ databases">
        <authorList>
            <person name="Peeters C."/>
        </authorList>
    </citation>
    <scope>NUCLEOTIDE SEQUENCE [LARGE SCALE GENOMIC DNA]</scope>
    <source>
        <strain evidence="4 5">LMG 28140</strain>
    </source>
</reference>
<gene>
    <name evidence="4" type="ORF">LMG28140_06605</name>
</gene>
<dbReference type="SUPFAM" id="SSF55729">
    <property type="entry name" value="Acyl-CoA N-acyltransferases (Nat)"/>
    <property type="match status" value="1"/>
</dbReference>
<organism evidence="4 5">
    <name type="scientific">Paraburkholderia metrosideri</name>
    <dbReference type="NCBI Taxonomy" id="580937"/>
    <lineage>
        <taxon>Bacteria</taxon>
        <taxon>Pseudomonadati</taxon>
        <taxon>Pseudomonadota</taxon>
        <taxon>Betaproteobacteria</taxon>
        <taxon>Burkholderiales</taxon>
        <taxon>Burkholderiaceae</taxon>
        <taxon>Paraburkholderia</taxon>
    </lineage>
</organism>
<comment type="caution">
    <text evidence="4">The sequence shown here is derived from an EMBL/GenBank/DDBJ whole genome shotgun (WGS) entry which is preliminary data.</text>
</comment>
<dbReference type="Pfam" id="PF00583">
    <property type="entry name" value="Acetyltransf_1"/>
    <property type="match status" value="1"/>
</dbReference>
<proteinExistence type="predicted"/>
<dbReference type="InterPro" id="IPR016181">
    <property type="entry name" value="Acyl_CoA_acyltransferase"/>
</dbReference>